<feature type="region of interest" description="Disordered" evidence="1">
    <location>
        <begin position="188"/>
        <end position="219"/>
    </location>
</feature>
<feature type="signal peptide" evidence="2">
    <location>
        <begin position="1"/>
        <end position="20"/>
    </location>
</feature>
<dbReference type="OrthoDB" id="665848at2"/>
<name>A0A1M5G108_9BACT</name>
<organism evidence="3 4">
    <name type="scientific">Flavisolibacter ginsengisoli DSM 18119</name>
    <dbReference type="NCBI Taxonomy" id="1121884"/>
    <lineage>
        <taxon>Bacteria</taxon>
        <taxon>Pseudomonadati</taxon>
        <taxon>Bacteroidota</taxon>
        <taxon>Chitinophagia</taxon>
        <taxon>Chitinophagales</taxon>
        <taxon>Chitinophagaceae</taxon>
        <taxon>Flavisolibacter</taxon>
    </lineage>
</organism>
<proteinExistence type="predicted"/>
<keyword evidence="4" id="KW-1185">Reference proteome</keyword>
<evidence type="ECO:0000256" key="2">
    <source>
        <dbReference type="SAM" id="SignalP"/>
    </source>
</evidence>
<dbReference type="RefSeq" id="WP_072837122.1">
    <property type="nucleotide sequence ID" value="NZ_FQUU01000026.1"/>
</dbReference>
<gene>
    <name evidence="3" type="ORF">SAMN02745131_04008</name>
</gene>
<sequence length="219" mass="24884">MKNLTAFIICLLATCHIAFSQSSPTTVSYNKSDQPALMIELPYTEDVSQGFIVTNLKKTGYEPETKGSLFWKNNKINGYYTFKGVRLQGSNEPVDLYFKVEPKSRKQKDKSIIYLLVNKGSEGFINSGSDYNAAQQFLNGFLEQSAGYKLDLDIKAQENTLKDAQKKLTKLQDDEKSINKKIEQLQSDLKKNQQDQENQQKTIESEQKKLEELKTGKSS</sequence>
<dbReference type="Proteomes" id="UP000184048">
    <property type="component" value="Unassembled WGS sequence"/>
</dbReference>
<reference evidence="3 4" key="1">
    <citation type="submission" date="2016-11" db="EMBL/GenBank/DDBJ databases">
        <authorList>
            <person name="Jaros S."/>
            <person name="Januszkiewicz K."/>
            <person name="Wedrychowicz H."/>
        </authorList>
    </citation>
    <scope>NUCLEOTIDE SEQUENCE [LARGE SCALE GENOMIC DNA]</scope>
    <source>
        <strain evidence="3 4">DSM 18119</strain>
    </source>
</reference>
<accession>A0A1M5G108</accession>
<evidence type="ECO:0000256" key="1">
    <source>
        <dbReference type="SAM" id="MobiDB-lite"/>
    </source>
</evidence>
<dbReference type="AlphaFoldDB" id="A0A1M5G108"/>
<evidence type="ECO:0008006" key="5">
    <source>
        <dbReference type="Google" id="ProtNLM"/>
    </source>
</evidence>
<feature type="compositionally biased region" description="Basic and acidic residues" evidence="1">
    <location>
        <begin position="203"/>
        <end position="219"/>
    </location>
</feature>
<protein>
    <recommendedName>
        <fullName evidence="5">DUF4468 domain-containing protein</fullName>
    </recommendedName>
</protein>
<keyword evidence="2" id="KW-0732">Signal</keyword>
<feature type="chain" id="PRO_5013313776" description="DUF4468 domain-containing protein" evidence="2">
    <location>
        <begin position="21"/>
        <end position="219"/>
    </location>
</feature>
<evidence type="ECO:0000313" key="3">
    <source>
        <dbReference type="EMBL" id="SHF97408.1"/>
    </source>
</evidence>
<dbReference type="EMBL" id="FQUU01000026">
    <property type="protein sequence ID" value="SHF97408.1"/>
    <property type="molecule type" value="Genomic_DNA"/>
</dbReference>
<evidence type="ECO:0000313" key="4">
    <source>
        <dbReference type="Proteomes" id="UP000184048"/>
    </source>
</evidence>